<protein>
    <recommendedName>
        <fullName evidence="3">Fe2OG dioxygenase domain-containing protein</fullName>
    </recommendedName>
</protein>
<evidence type="ECO:0000313" key="2">
    <source>
        <dbReference type="Proteomes" id="UP001271769"/>
    </source>
</evidence>
<dbReference type="Proteomes" id="UP001271769">
    <property type="component" value="Unassembled WGS sequence"/>
</dbReference>
<dbReference type="Gene3D" id="2.60.120.620">
    <property type="entry name" value="q2cbj1_9rhob like domain"/>
    <property type="match status" value="1"/>
</dbReference>
<proteinExistence type="predicted"/>
<dbReference type="EMBL" id="JAXCLX010000001">
    <property type="protein sequence ID" value="MDY0870552.1"/>
    <property type="molecule type" value="Genomic_DNA"/>
</dbReference>
<name>A0ABU5DT96_9PROT</name>
<comment type="caution">
    <text evidence="1">The sequence shown here is derived from an EMBL/GenBank/DDBJ whole genome shotgun (WGS) entry which is preliminary data.</text>
</comment>
<evidence type="ECO:0000313" key="1">
    <source>
        <dbReference type="EMBL" id="MDY0870552.1"/>
    </source>
</evidence>
<sequence>MFSDVKFHLIYQIANCQVRNFPFPHIYVKDVFPDGFYQELRRNLPPNEGYIALVDTKRVGTGYSRARLALFPSDLDKAHITPAQRDFWRNVFNTLGDGEFAACVFDRFRPWIEQRFKTDGANRGLKVWHETFLMRDLETYSLGPHTDAVAKLVSMLFYLPGDDSSSELGTALYLPKDRSFTSEGGPHLEFEDFDHVMSVPYAPNVVASFPKTKACFHGVEPVKGPNKQRDILFFDLKGKVSE</sequence>
<reference evidence="1 2" key="1">
    <citation type="journal article" date="2013" name="Antonie Van Leeuwenhoek">
        <title>Dongia rigui sp. nov., isolated from freshwater of a large wetland in Korea.</title>
        <authorList>
            <person name="Baik K.S."/>
            <person name="Hwang Y.M."/>
            <person name="Choi J.S."/>
            <person name="Kwon J."/>
            <person name="Seong C.N."/>
        </authorList>
    </citation>
    <scope>NUCLEOTIDE SEQUENCE [LARGE SCALE GENOMIC DNA]</scope>
    <source>
        <strain evidence="1 2">04SU4-P</strain>
    </source>
</reference>
<keyword evidence="2" id="KW-1185">Reference proteome</keyword>
<accession>A0ABU5DT96</accession>
<organism evidence="1 2">
    <name type="scientific">Dongia rigui</name>
    <dbReference type="NCBI Taxonomy" id="940149"/>
    <lineage>
        <taxon>Bacteria</taxon>
        <taxon>Pseudomonadati</taxon>
        <taxon>Pseudomonadota</taxon>
        <taxon>Alphaproteobacteria</taxon>
        <taxon>Rhodospirillales</taxon>
        <taxon>Dongiaceae</taxon>
        <taxon>Dongia</taxon>
    </lineage>
</organism>
<evidence type="ECO:0008006" key="3">
    <source>
        <dbReference type="Google" id="ProtNLM"/>
    </source>
</evidence>
<dbReference type="RefSeq" id="WP_320498823.1">
    <property type="nucleotide sequence ID" value="NZ_JAXCLX010000001.1"/>
</dbReference>
<gene>
    <name evidence="1" type="ORF">SMD31_01400</name>
</gene>